<dbReference type="GO" id="GO:0043527">
    <property type="term" value="C:tRNA methyltransferase complex"/>
    <property type="evidence" value="ECO:0007669"/>
    <property type="project" value="TreeGrafter"/>
</dbReference>
<comment type="similarity">
    <text evidence="7">Belongs to the class I-like SAM-binding methyltransferase superfamily. TrmB family.</text>
</comment>
<keyword evidence="3 7" id="KW-0489">Methyltransferase</keyword>
<feature type="binding site" evidence="7">
    <location>
        <position position="191"/>
    </location>
    <ligand>
        <name>substrate</name>
    </ligand>
</feature>
<reference evidence="8 9" key="1">
    <citation type="journal article" date="2015" name="Genome Announc.">
        <title>Complete Genome Sequencing of Protease-Producing Novel Arthrobacter sp. Strain IHBB 11108 Using PacBio Single-Molecule Real-Time Sequencing Technology.</title>
        <authorList>
            <person name="Kiran S."/>
            <person name="Swarnkar M.K."/>
            <person name="Pal M."/>
            <person name="Thakur R."/>
            <person name="Tewari R."/>
            <person name="Singh A.K."/>
            <person name="Gulati A."/>
        </authorList>
    </citation>
    <scope>NUCLEOTIDE SEQUENCE [LARGE SCALE GENOMIC DNA]</scope>
    <source>
        <strain evidence="8 9">IHBB 11108</strain>
    </source>
</reference>
<evidence type="ECO:0000313" key="9">
    <source>
        <dbReference type="Proteomes" id="UP000061839"/>
    </source>
</evidence>
<evidence type="ECO:0000256" key="5">
    <source>
        <dbReference type="ARBA" id="ARBA00022691"/>
    </source>
</evidence>
<dbReference type="EC" id="2.1.1.33" evidence="7"/>
<protein>
    <recommendedName>
        <fullName evidence="7">tRNA (guanine-N(7)-)-methyltransferase</fullName>
        <ecNumber evidence="7">2.1.1.33</ecNumber>
    </recommendedName>
    <alternativeName>
        <fullName evidence="7">tRNA (guanine(46)-N(7))-methyltransferase</fullName>
    </alternativeName>
    <alternativeName>
        <fullName evidence="7">tRNA(m7G46)-methyltransferase</fullName>
    </alternativeName>
</protein>
<feature type="binding site" evidence="7">
    <location>
        <position position="80"/>
    </location>
    <ligand>
        <name>S-adenosyl-L-methionine</name>
        <dbReference type="ChEBI" id="CHEBI:59789"/>
    </ligand>
</feature>
<dbReference type="PANTHER" id="PTHR23417:SF14">
    <property type="entry name" value="PENTACOTRIPEPTIDE-REPEAT REGION OF PRORP DOMAIN-CONTAINING PROTEIN"/>
    <property type="match status" value="1"/>
</dbReference>
<dbReference type="NCBIfam" id="TIGR00091">
    <property type="entry name" value="tRNA (guanosine(46)-N7)-methyltransferase TrmB"/>
    <property type="match status" value="1"/>
</dbReference>
<gene>
    <name evidence="7" type="primary">trmB</name>
    <name evidence="8" type="ORF">UM93_11610</name>
</gene>
<feature type="binding site" evidence="7">
    <location>
        <begin position="225"/>
        <end position="228"/>
    </location>
    <ligand>
        <name>substrate</name>
    </ligand>
</feature>
<dbReference type="STRING" id="1618207.UM93_11610"/>
<evidence type="ECO:0000256" key="4">
    <source>
        <dbReference type="ARBA" id="ARBA00022679"/>
    </source>
</evidence>
<dbReference type="KEGG" id="ari:UM93_11610"/>
<feature type="region of interest" description="Interaction with RNA" evidence="7">
    <location>
        <begin position="161"/>
        <end position="166"/>
    </location>
</feature>
<proteinExistence type="inferred from homology"/>
<keyword evidence="9" id="KW-1185">Reference proteome</keyword>
<dbReference type="PANTHER" id="PTHR23417">
    <property type="entry name" value="3-DEOXY-D-MANNO-OCTULOSONIC-ACID TRANSFERASE/TRNA GUANINE-N 7 - -METHYLTRANSFERASE"/>
    <property type="match status" value="1"/>
</dbReference>
<feature type="binding site" evidence="7">
    <location>
        <position position="159"/>
    </location>
    <ligand>
        <name>substrate</name>
    </ligand>
</feature>
<feature type="binding site" evidence="7">
    <location>
        <position position="132"/>
    </location>
    <ligand>
        <name>S-adenosyl-L-methionine</name>
        <dbReference type="ChEBI" id="CHEBI:59789"/>
    </ligand>
</feature>
<dbReference type="HAMAP" id="MF_01057">
    <property type="entry name" value="tRNA_methyltr_TrmB"/>
    <property type="match status" value="1"/>
</dbReference>
<dbReference type="PROSITE" id="PS51625">
    <property type="entry name" value="SAM_MT_TRMB"/>
    <property type="match status" value="1"/>
</dbReference>
<feature type="binding site" evidence="7">
    <location>
        <position position="155"/>
    </location>
    <ligand>
        <name>S-adenosyl-L-methionine</name>
        <dbReference type="ChEBI" id="CHEBI:59789"/>
    </ligand>
</feature>
<dbReference type="InterPro" id="IPR003358">
    <property type="entry name" value="tRNA_(Gua-N-7)_MeTrfase_Trmb"/>
</dbReference>
<dbReference type="Pfam" id="PF02390">
    <property type="entry name" value="Methyltransf_4"/>
    <property type="match status" value="1"/>
</dbReference>
<evidence type="ECO:0000256" key="1">
    <source>
        <dbReference type="ARBA" id="ARBA00000142"/>
    </source>
</evidence>
<dbReference type="HOGENOM" id="CLU_050910_0_0_11"/>
<dbReference type="AlphaFoldDB" id="A0A0D4C350"/>
<comment type="function">
    <text evidence="2 7">Catalyzes the formation of N(7)-methylguanine at position 46 (m7G46) in tRNA.</text>
</comment>
<feature type="binding site" evidence="7">
    <location>
        <position position="105"/>
    </location>
    <ligand>
        <name>S-adenosyl-L-methionine</name>
        <dbReference type="ChEBI" id="CHEBI:59789"/>
    </ligand>
</feature>
<accession>A0A0D4C350</accession>
<organism evidence="8 9">
    <name type="scientific">Psychromicrobium lacuslunae</name>
    <dbReference type="NCBI Taxonomy" id="1618207"/>
    <lineage>
        <taxon>Bacteria</taxon>
        <taxon>Bacillati</taxon>
        <taxon>Actinomycetota</taxon>
        <taxon>Actinomycetes</taxon>
        <taxon>Micrococcales</taxon>
        <taxon>Micrococcaceae</taxon>
        <taxon>Psychromicrobium</taxon>
    </lineage>
</organism>
<name>A0A0D4C350_9MICC</name>
<evidence type="ECO:0000256" key="6">
    <source>
        <dbReference type="ARBA" id="ARBA00022694"/>
    </source>
</evidence>
<dbReference type="SUPFAM" id="SSF53335">
    <property type="entry name" value="S-adenosyl-L-methionine-dependent methyltransferases"/>
    <property type="match status" value="1"/>
</dbReference>
<dbReference type="GO" id="GO:0008176">
    <property type="term" value="F:tRNA (guanine(46)-N7)-methyltransferase activity"/>
    <property type="evidence" value="ECO:0007669"/>
    <property type="project" value="UniProtKB-UniRule"/>
</dbReference>
<dbReference type="Gene3D" id="3.40.50.150">
    <property type="entry name" value="Vaccinia Virus protein VP39"/>
    <property type="match status" value="1"/>
</dbReference>
<comment type="pathway">
    <text evidence="7">tRNA modification; N(7)-methylguanine-tRNA biosynthesis.</text>
</comment>
<sequence length="250" mass="28113">MGQPLSARLRPMNESTYRQQPVSFVRRGSRLQGRRQKAWEEHSERYLLEVPRLVADTSVHPDYRFDAAKVFGRSAELVVEVGSGLGEAIVHAASTQPDRDFLAVEVYLPGLAQTIQRAAAQELSNLRVVQANAPEVLSSMIPAGSISEVWTFFPDPWPKSKHEKRRLVTVSFAELVATSLAPGGLWRLATDWEHYAEQMLEVGSNSSLRNVHPDWAPRFEGRVITSFENKAQLAGREIHDLTFQKELPTK</sequence>
<dbReference type="Proteomes" id="UP000061839">
    <property type="component" value="Chromosome"/>
</dbReference>
<keyword evidence="4 7" id="KW-0808">Transferase</keyword>
<evidence type="ECO:0000313" key="8">
    <source>
        <dbReference type="EMBL" id="AJT43082.1"/>
    </source>
</evidence>
<evidence type="ECO:0000256" key="2">
    <source>
        <dbReference type="ARBA" id="ARBA00003015"/>
    </source>
</evidence>
<keyword evidence="5 7" id="KW-0949">S-adenosyl-L-methionine</keyword>
<dbReference type="InterPro" id="IPR055361">
    <property type="entry name" value="tRNA_methyltr_TrmB_bact"/>
</dbReference>
<comment type="catalytic activity">
    <reaction evidence="1 7">
        <text>guanosine(46) in tRNA + S-adenosyl-L-methionine = N(7)-methylguanosine(46) in tRNA + S-adenosyl-L-homocysteine</text>
        <dbReference type="Rhea" id="RHEA:42708"/>
        <dbReference type="Rhea" id="RHEA-COMP:10188"/>
        <dbReference type="Rhea" id="RHEA-COMP:10189"/>
        <dbReference type="ChEBI" id="CHEBI:57856"/>
        <dbReference type="ChEBI" id="CHEBI:59789"/>
        <dbReference type="ChEBI" id="CHEBI:74269"/>
        <dbReference type="ChEBI" id="CHEBI:74480"/>
        <dbReference type="EC" id="2.1.1.33"/>
    </reaction>
</comment>
<evidence type="ECO:0000256" key="3">
    <source>
        <dbReference type="ARBA" id="ARBA00022603"/>
    </source>
</evidence>
<dbReference type="PATRIC" id="fig|1618207.4.peg.2352"/>
<dbReference type="InterPro" id="IPR029063">
    <property type="entry name" value="SAM-dependent_MTases_sf"/>
</dbReference>
<dbReference type="UniPathway" id="UPA00989"/>
<evidence type="ECO:0000256" key="7">
    <source>
        <dbReference type="HAMAP-Rule" id="MF_01057"/>
    </source>
</evidence>
<dbReference type="EMBL" id="CP011005">
    <property type="protein sequence ID" value="AJT43082.1"/>
    <property type="molecule type" value="Genomic_DNA"/>
</dbReference>
<keyword evidence="6 7" id="KW-0819">tRNA processing</keyword>